<feature type="domain" description="Phospholipid/glycerol acyltransferase" evidence="20">
    <location>
        <begin position="66"/>
        <end position="180"/>
    </location>
</feature>
<evidence type="ECO:0000313" key="21">
    <source>
        <dbReference type="EMBL" id="TRO78588.1"/>
    </source>
</evidence>
<comment type="pathway">
    <text evidence="3">Phospholipid metabolism; CDP-diacylglycerol biosynthesis; CDP-diacylglycerol from sn-glycerol 3-phosphate: step 2/3.</text>
</comment>
<dbReference type="RefSeq" id="WP_092054846.1">
    <property type="nucleotide sequence ID" value="NZ_FOJJ01000008.1"/>
</dbReference>
<keyword evidence="11 18" id="KW-0808">Transferase</keyword>
<dbReference type="NCBIfam" id="TIGR00530">
    <property type="entry name" value="AGP_acyltrn"/>
    <property type="match status" value="1"/>
</dbReference>
<dbReference type="SMART" id="SM00563">
    <property type="entry name" value="PlsC"/>
    <property type="match status" value="1"/>
</dbReference>
<keyword evidence="15 18" id="KW-1208">Phospholipid metabolism</keyword>
<sequence length="233" mass="25605">MIRTIFYFATLIPWTLFVIVTGVPLSFISPDYLHNYARLWARVGLLLAGVRLKVSGQEHLRAGQPVIYMSNHASNFDILALFAGLPGQFRWLAKEELFRIPLFGLAMRRAGYIPLDRSDRRKALHSMTEAAKRIRDGASVVIFPEGTRSADGILQPFKKGGFLIALKAAVPVQPVAISGSFAIMPKTSRRIHGGLIEVRILPAIATAELTSADTEKLLATVQERIAAALEACP</sequence>
<evidence type="ECO:0000256" key="10">
    <source>
        <dbReference type="ARBA" id="ARBA00022519"/>
    </source>
</evidence>
<gene>
    <name evidence="21" type="ORF">FL622_15820</name>
</gene>
<evidence type="ECO:0000256" key="1">
    <source>
        <dbReference type="ARBA" id="ARBA00001141"/>
    </source>
</evidence>
<dbReference type="EMBL" id="VJVV01000016">
    <property type="protein sequence ID" value="TRO78588.1"/>
    <property type="molecule type" value="Genomic_DNA"/>
</dbReference>
<keyword evidence="8" id="KW-1003">Cell membrane</keyword>
<evidence type="ECO:0000259" key="20">
    <source>
        <dbReference type="SMART" id="SM00563"/>
    </source>
</evidence>
<dbReference type="PANTHER" id="PTHR10434">
    <property type="entry name" value="1-ACYL-SN-GLYCEROL-3-PHOSPHATE ACYLTRANSFERASE"/>
    <property type="match status" value="1"/>
</dbReference>
<dbReference type="InterPro" id="IPR004552">
    <property type="entry name" value="AGP_acyltrans"/>
</dbReference>
<dbReference type="CDD" id="cd07989">
    <property type="entry name" value="LPLAT_AGPAT-like"/>
    <property type="match status" value="1"/>
</dbReference>
<comment type="catalytic activity">
    <reaction evidence="1 18">
        <text>a 1-acyl-sn-glycero-3-phosphate + an acyl-CoA = a 1,2-diacyl-sn-glycero-3-phosphate + CoA</text>
        <dbReference type="Rhea" id="RHEA:19709"/>
        <dbReference type="ChEBI" id="CHEBI:57287"/>
        <dbReference type="ChEBI" id="CHEBI:57970"/>
        <dbReference type="ChEBI" id="CHEBI:58342"/>
        <dbReference type="ChEBI" id="CHEBI:58608"/>
        <dbReference type="EC" id="2.3.1.51"/>
    </reaction>
</comment>
<keyword evidence="12 18" id="KW-0443">Lipid metabolism</keyword>
<evidence type="ECO:0000256" key="18">
    <source>
        <dbReference type="RuleBase" id="RU361267"/>
    </source>
</evidence>
<comment type="caution">
    <text evidence="21">The sequence shown here is derived from an EMBL/GenBank/DDBJ whole genome shotgun (WGS) entry which is preliminary data.</text>
</comment>
<comment type="similarity">
    <text evidence="5 18">Belongs to the 1-acyl-sn-glycerol-3-phosphate acyltransferase family.</text>
</comment>
<dbReference type="SUPFAM" id="SSF69593">
    <property type="entry name" value="Glycerol-3-phosphate (1)-acyltransferase"/>
    <property type="match status" value="1"/>
</dbReference>
<dbReference type="AlphaFoldDB" id="A0A550J5R6"/>
<organism evidence="21 22">
    <name type="scientific">Trichloromonas acetexigens</name>
    <dbReference type="NCBI Taxonomy" id="38815"/>
    <lineage>
        <taxon>Bacteria</taxon>
        <taxon>Pseudomonadati</taxon>
        <taxon>Thermodesulfobacteriota</taxon>
        <taxon>Desulfuromonadia</taxon>
        <taxon>Desulfuromonadales</taxon>
        <taxon>Trichloromonadaceae</taxon>
        <taxon>Trichloromonas</taxon>
    </lineage>
</organism>
<evidence type="ECO:0000256" key="4">
    <source>
        <dbReference type="ARBA" id="ARBA00005189"/>
    </source>
</evidence>
<evidence type="ECO:0000256" key="2">
    <source>
        <dbReference type="ARBA" id="ARBA00004417"/>
    </source>
</evidence>
<keyword evidence="14 18" id="KW-0594">Phospholipid biosynthesis</keyword>
<evidence type="ECO:0000256" key="17">
    <source>
        <dbReference type="ARBA" id="ARBA00037183"/>
    </source>
</evidence>
<evidence type="ECO:0000313" key="22">
    <source>
        <dbReference type="Proteomes" id="UP000317155"/>
    </source>
</evidence>
<evidence type="ECO:0000256" key="3">
    <source>
        <dbReference type="ARBA" id="ARBA00004728"/>
    </source>
</evidence>
<evidence type="ECO:0000256" key="12">
    <source>
        <dbReference type="ARBA" id="ARBA00023098"/>
    </source>
</evidence>
<evidence type="ECO:0000256" key="5">
    <source>
        <dbReference type="ARBA" id="ARBA00008655"/>
    </source>
</evidence>
<dbReference type="GO" id="GO:0016024">
    <property type="term" value="P:CDP-diacylglycerol biosynthetic process"/>
    <property type="evidence" value="ECO:0007669"/>
    <property type="project" value="UniProtKB-UniPathway"/>
</dbReference>
<reference evidence="21 22" key="1">
    <citation type="submission" date="2019-07" db="EMBL/GenBank/DDBJ databases">
        <title>Insights of Desulfuromonas acetexigens electromicrobiology.</title>
        <authorList>
            <person name="Katuri K."/>
            <person name="Sapireddy V."/>
            <person name="Shaw D.R."/>
            <person name="Saikaly P."/>
        </authorList>
    </citation>
    <scope>NUCLEOTIDE SEQUENCE [LARGE SCALE GENOMIC DNA]</scope>
    <source>
        <strain evidence="21 22">2873</strain>
    </source>
</reference>
<dbReference type="EC" id="2.3.1.51" evidence="6 18"/>
<dbReference type="GO" id="GO:0006654">
    <property type="term" value="P:phosphatidic acid biosynthetic process"/>
    <property type="evidence" value="ECO:0007669"/>
    <property type="project" value="TreeGrafter"/>
</dbReference>
<dbReference type="Proteomes" id="UP000317155">
    <property type="component" value="Unassembled WGS sequence"/>
</dbReference>
<dbReference type="GO" id="GO:0005886">
    <property type="term" value="C:plasma membrane"/>
    <property type="evidence" value="ECO:0007669"/>
    <property type="project" value="UniProtKB-SubCell"/>
</dbReference>
<comment type="subcellular location">
    <subcellularLocation>
        <location evidence="2">Cell inner membrane</location>
        <topology evidence="2">Peripheral membrane protein</topology>
    </subcellularLocation>
</comment>
<keyword evidence="10" id="KW-0997">Cell inner membrane</keyword>
<accession>A0A550J5R6</accession>
<comment type="function">
    <text evidence="17">Converts lysophosphatidic acid (LPA) into phosphatidic acid by incorporating acyl moiety at the 2 position.</text>
</comment>
<protein>
    <recommendedName>
        <fullName evidence="7 18">1-acyl-sn-glycerol-3-phosphate acyltransferase</fullName>
        <ecNumber evidence="6 18">2.3.1.51</ecNumber>
    </recommendedName>
</protein>
<evidence type="ECO:0000256" key="11">
    <source>
        <dbReference type="ARBA" id="ARBA00022679"/>
    </source>
</evidence>
<dbReference type="InterPro" id="IPR002123">
    <property type="entry name" value="Plipid/glycerol_acylTrfase"/>
</dbReference>
<dbReference type="GO" id="GO:0003841">
    <property type="term" value="F:1-acylglycerol-3-phosphate O-acyltransferase activity"/>
    <property type="evidence" value="ECO:0007669"/>
    <property type="project" value="UniProtKB-UniRule"/>
</dbReference>
<evidence type="ECO:0000256" key="8">
    <source>
        <dbReference type="ARBA" id="ARBA00022475"/>
    </source>
</evidence>
<dbReference type="PANTHER" id="PTHR10434:SF59">
    <property type="entry name" value="1-ACYL-SN-GLYCEROL-3-PHOSPHATE ACYLTRANSFERASE"/>
    <property type="match status" value="1"/>
</dbReference>
<comment type="pathway">
    <text evidence="4">Lipid metabolism.</text>
</comment>
<proteinExistence type="inferred from homology"/>
<keyword evidence="16 18" id="KW-0012">Acyltransferase</keyword>
<keyword evidence="9 18" id="KW-0444">Lipid biosynthesis</keyword>
<name>A0A550J5R6_9BACT</name>
<evidence type="ECO:0000256" key="9">
    <source>
        <dbReference type="ARBA" id="ARBA00022516"/>
    </source>
</evidence>
<keyword evidence="19" id="KW-1133">Transmembrane helix</keyword>
<dbReference type="UniPathway" id="UPA00557">
    <property type="reaction ID" value="UER00613"/>
</dbReference>
<evidence type="ECO:0000256" key="19">
    <source>
        <dbReference type="SAM" id="Phobius"/>
    </source>
</evidence>
<feature type="transmembrane region" description="Helical" evidence="19">
    <location>
        <begin position="6"/>
        <end position="28"/>
    </location>
</feature>
<evidence type="ECO:0000256" key="13">
    <source>
        <dbReference type="ARBA" id="ARBA00023136"/>
    </source>
</evidence>
<evidence type="ECO:0000256" key="15">
    <source>
        <dbReference type="ARBA" id="ARBA00023264"/>
    </source>
</evidence>
<keyword evidence="22" id="KW-1185">Reference proteome</keyword>
<keyword evidence="19" id="KW-0812">Transmembrane</keyword>
<comment type="domain">
    <text evidence="18">The HXXXXD motif is essential for acyltransferase activity and may constitute the binding site for the phosphate moiety of the glycerol-3-phosphate.</text>
</comment>
<keyword evidence="13 19" id="KW-0472">Membrane</keyword>
<evidence type="ECO:0000256" key="7">
    <source>
        <dbReference type="ARBA" id="ARBA00016139"/>
    </source>
</evidence>
<evidence type="ECO:0000256" key="16">
    <source>
        <dbReference type="ARBA" id="ARBA00023315"/>
    </source>
</evidence>
<dbReference type="Pfam" id="PF01553">
    <property type="entry name" value="Acyltransferase"/>
    <property type="match status" value="1"/>
</dbReference>
<evidence type="ECO:0000256" key="6">
    <source>
        <dbReference type="ARBA" id="ARBA00013211"/>
    </source>
</evidence>
<evidence type="ECO:0000256" key="14">
    <source>
        <dbReference type="ARBA" id="ARBA00023209"/>
    </source>
</evidence>
<dbReference type="OrthoDB" id="9809618at2"/>